<evidence type="ECO:0000313" key="1">
    <source>
        <dbReference type="EMBL" id="CAB4141125.1"/>
    </source>
</evidence>
<dbReference type="EMBL" id="LR796387">
    <property type="protein sequence ID" value="CAB4141125.1"/>
    <property type="molecule type" value="Genomic_DNA"/>
</dbReference>
<reference evidence="1" key="1">
    <citation type="submission" date="2020-04" db="EMBL/GenBank/DDBJ databases">
        <authorList>
            <person name="Chiriac C."/>
            <person name="Salcher M."/>
            <person name="Ghai R."/>
            <person name="Kavagutti S V."/>
        </authorList>
    </citation>
    <scope>NUCLEOTIDE SEQUENCE</scope>
</reference>
<protein>
    <submittedName>
        <fullName evidence="1">Uncharacterized protein</fullName>
    </submittedName>
</protein>
<gene>
    <name evidence="1" type="ORF">UFOVP412_21</name>
</gene>
<accession>A0A6J5M2G7</accession>
<organism evidence="1">
    <name type="scientific">uncultured Caudovirales phage</name>
    <dbReference type="NCBI Taxonomy" id="2100421"/>
    <lineage>
        <taxon>Viruses</taxon>
        <taxon>Duplodnaviria</taxon>
        <taxon>Heunggongvirae</taxon>
        <taxon>Uroviricota</taxon>
        <taxon>Caudoviricetes</taxon>
        <taxon>Peduoviridae</taxon>
        <taxon>Maltschvirus</taxon>
        <taxon>Maltschvirus maltsch</taxon>
    </lineage>
</organism>
<name>A0A6J5M2G7_9CAUD</name>
<sequence length="503" mass="51928">MVTDAQVQQWFADNPNATDAQVYAAMTQYGVSPEQISRVTGTSIEAILPRIDAVIEQQAMAGGGMPTTGLLGYEYAANLGANRAIATQRAAEQAARGDLSAGMSEVARLYGLNIDDLRAAEQQARGDLGQAMGITRGLYGENISGLSAAGQQARADLERTFGQAGQMFTPYQQAGNQALQQQLALSGALGQDAFNQAYQESPYVRFLREQGERSTLAGAAATGGLGGGRVQQELVRFGQGLAGQGLQQQIGNLGQLSGMGLNAAGSGANILTGLGTNLSNVGMNTAQNVAGQRGALAGYESQYGTNLANLATGTAQNVAGQRQNLGNVRGQYATNLANLGTSTAQNIGGLQSQLGSNIAQQRMRAGELLAGQVGGAAADLGNLAASQGSDLANLISQYGTAGLNLSQGYTADQIAAYQDAINQAAGSQEGYGVNVANMLSGQPFAQQQPFSYGRAIGNALNAGALGYELSQPRQQYGSVSPSYGMTDYRPYTGNRNLAYSLTG</sequence>
<proteinExistence type="predicted"/>